<reference evidence="2" key="1">
    <citation type="journal article" date="2015" name="Genome Biol. Evol.">
        <title>Organellar Genomes of White Spruce (Picea glauca): Assembly and Annotation.</title>
        <authorList>
            <person name="Jackman S.D."/>
            <person name="Warren R.L."/>
            <person name="Gibb E.A."/>
            <person name="Vandervalk B.P."/>
            <person name="Mohamadi H."/>
            <person name="Chu J."/>
            <person name="Raymond A."/>
            <person name="Pleasance S."/>
            <person name="Coope R."/>
            <person name="Wildung M.R."/>
            <person name="Ritland C.E."/>
            <person name="Bousquet J."/>
            <person name="Jones S.J."/>
            <person name="Bohlmann J."/>
            <person name="Birol I."/>
        </authorList>
    </citation>
    <scope>NUCLEOTIDE SEQUENCE [LARGE SCALE GENOMIC DNA]</scope>
    <source>
        <tissue evidence="2">Flushing bud</tissue>
    </source>
</reference>
<dbReference type="AlphaFoldDB" id="A0A101LTK3"/>
<evidence type="ECO:0000313" key="2">
    <source>
        <dbReference type="EMBL" id="KUM45102.1"/>
    </source>
</evidence>
<sequence length="50" mass="5551">MRRTSISNLWGPPLEIVALTPNPSCAIFMWTHSNVLHPQGQITGPSLFSF</sequence>
<dbReference type="EMBL" id="LKAM01000034">
    <property type="protein sequence ID" value="KUM45102.1"/>
    <property type="molecule type" value="Genomic_DNA"/>
</dbReference>
<name>A0A101LTK3_PICGL</name>
<dbReference type="EMBL" id="LKAM01000034">
    <property type="protein sequence ID" value="KUM45095.1"/>
    <property type="molecule type" value="Genomic_DNA"/>
</dbReference>
<gene>
    <name evidence="1" type="ORF">ABT39_MTgene4066</name>
    <name evidence="2" type="ORF">ABT39_MTgene4073</name>
</gene>
<geneLocation type="mitochondrion" evidence="2"/>
<accession>A0A101LTK3</accession>
<evidence type="ECO:0000313" key="1">
    <source>
        <dbReference type="EMBL" id="KUM45095.1"/>
    </source>
</evidence>
<keyword evidence="2" id="KW-0496">Mitochondrion</keyword>
<organism evidence="2">
    <name type="scientific">Picea glauca</name>
    <name type="common">White spruce</name>
    <name type="synonym">Pinus glauca</name>
    <dbReference type="NCBI Taxonomy" id="3330"/>
    <lineage>
        <taxon>Eukaryota</taxon>
        <taxon>Viridiplantae</taxon>
        <taxon>Streptophyta</taxon>
        <taxon>Embryophyta</taxon>
        <taxon>Tracheophyta</taxon>
        <taxon>Spermatophyta</taxon>
        <taxon>Pinopsida</taxon>
        <taxon>Pinidae</taxon>
        <taxon>Conifers I</taxon>
        <taxon>Pinales</taxon>
        <taxon>Pinaceae</taxon>
        <taxon>Picea</taxon>
    </lineage>
</organism>
<comment type="caution">
    <text evidence="2">The sequence shown here is derived from an EMBL/GenBank/DDBJ whole genome shotgun (WGS) entry which is preliminary data.</text>
</comment>
<protein>
    <submittedName>
        <fullName evidence="2">Uncharacterized protein</fullName>
    </submittedName>
</protein>
<proteinExistence type="predicted"/>